<proteinExistence type="predicted"/>
<name>A0A834HQA8_RHYFE</name>
<comment type="caution">
    <text evidence="2">The sequence shown here is derived from an EMBL/GenBank/DDBJ whole genome shotgun (WGS) entry which is preliminary data.</text>
</comment>
<protein>
    <submittedName>
        <fullName evidence="2">Uncharacterized protein</fullName>
    </submittedName>
</protein>
<dbReference type="Proteomes" id="UP000625711">
    <property type="component" value="Unassembled WGS sequence"/>
</dbReference>
<organism evidence="2 3">
    <name type="scientific">Rhynchophorus ferrugineus</name>
    <name type="common">Red palm weevil</name>
    <name type="synonym">Curculio ferrugineus</name>
    <dbReference type="NCBI Taxonomy" id="354439"/>
    <lineage>
        <taxon>Eukaryota</taxon>
        <taxon>Metazoa</taxon>
        <taxon>Ecdysozoa</taxon>
        <taxon>Arthropoda</taxon>
        <taxon>Hexapoda</taxon>
        <taxon>Insecta</taxon>
        <taxon>Pterygota</taxon>
        <taxon>Neoptera</taxon>
        <taxon>Endopterygota</taxon>
        <taxon>Coleoptera</taxon>
        <taxon>Polyphaga</taxon>
        <taxon>Cucujiformia</taxon>
        <taxon>Curculionidae</taxon>
        <taxon>Dryophthorinae</taxon>
        <taxon>Rhynchophorus</taxon>
    </lineage>
</organism>
<gene>
    <name evidence="2" type="ORF">GWI33_020736</name>
</gene>
<accession>A0A834HQA8</accession>
<evidence type="ECO:0000313" key="3">
    <source>
        <dbReference type="Proteomes" id="UP000625711"/>
    </source>
</evidence>
<evidence type="ECO:0000256" key="1">
    <source>
        <dbReference type="SAM" id="MobiDB-lite"/>
    </source>
</evidence>
<keyword evidence="3" id="KW-1185">Reference proteome</keyword>
<dbReference type="EMBL" id="JAACXV010014582">
    <property type="protein sequence ID" value="KAF7266004.1"/>
    <property type="molecule type" value="Genomic_DNA"/>
</dbReference>
<reference evidence="2" key="1">
    <citation type="submission" date="2020-08" db="EMBL/GenBank/DDBJ databases">
        <title>Genome sequencing and assembly of the red palm weevil Rhynchophorus ferrugineus.</title>
        <authorList>
            <person name="Dias G.B."/>
            <person name="Bergman C.M."/>
            <person name="Manee M."/>
        </authorList>
    </citation>
    <scope>NUCLEOTIDE SEQUENCE</scope>
    <source>
        <strain evidence="2">AA-2017</strain>
        <tissue evidence="2">Whole larva</tissue>
    </source>
</reference>
<evidence type="ECO:0000313" key="2">
    <source>
        <dbReference type="EMBL" id="KAF7266004.1"/>
    </source>
</evidence>
<feature type="region of interest" description="Disordered" evidence="1">
    <location>
        <begin position="1"/>
        <end position="29"/>
    </location>
</feature>
<dbReference type="AlphaFoldDB" id="A0A834HQA8"/>
<sequence>MYESAKANGTRIAIKRDTTLSKRQRQGTWNSEEPKVVATLLRSYLGSNLHRNALFPLVCAPEPANRPIDERSVHLDFRPR</sequence>